<evidence type="ECO:0000313" key="2">
    <source>
        <dbReference type="Proteomes" id="UP000199206"/>
    </source>
</evidence>
<dbReference type="Proteomes" id="UP000199206">
    <property type="component" value="Unassembled WGS sequence"/>
</dbReference>
<dbReference type="EMBL" id="FOCF01000006">
    <property type="protein sequence ID" value="SEN36018.1"/>
    <property type="molecule type" value="Genomic_DNA"/>
</dbReference>
<proteinExistence type="predicted"/>
<name>A0A1H8FY51_9SPHN</name>
<evidence type="ECO:0000313" key="1">
    <source>
        <dbReference type="EMBL" id="SEN36018.1"/>
    </source>
</evidence>
<dbReference type="RefSeq" id="WP_093666117.1">
    <property type="nucleotide sequence ID" value="NZ_FOCF01000006.1"/>
</dbReference>
<organism evidence="1 2">
    <name type="scientific">Sphingomonas gellani</name>
    <dbReference type="NCBI Taxonomy" id="1166340"/>
    <lineage>
        <taxon>Bacteria</taxon>
        <taxon>Pseudomonadati</taxon>
        <taxon>Pseudomonadota</taxon>
        <taxon>Alphaproteobacteria</taxon>
        <taxon>Sphingomonadales</taxon>
        <taxon>Sphingomonadaceae</taxon>
        <taxon>Sphingomonas</taxon>
    </lineage>
</organism>
<keyword evidence="2" id="KW-1185">Reference proteome</keyword>
<accession>A0A1H8FY51</accession>
<dbReference type="OrthoDB" id="7473089at2"/>
<protein>
    <recommendedName>
        <fullName evidence="3">SpoIIAA-like</fullName>
    </recommendedName>
</protein>
<dbReference type="STRING" id="1166340.SAMN05192583_2601"/>
<dbReference type="AlphaFoldDB" id="A0A1H8FY51"/>
<evidence type="ECO:0008006" key="3">
    <source>
        <dbReference type="Google" id="ProtNLM"/>
    </source>
</evidence>
<sequence length="124" mass="13695">MLPPHFTIQTEPDRRLVHITMAGFFMPDDIAGFAQAAGRAILGMPCPPNEHVTLVDICAMNIQSQTSVDGFARLLNTPTIRSRKIAFVVDTSLCRMQIQRAASGRDAGFFKTVEEAEAWLFPDS</sequence>
<gene>
    <name evidence="1" type="ORF">SAMN05192583_2601</name>
</gene>
<reference evidence="2" key="1">
    <citation type="submission" date="2016-10" db="EMBL/GenBank/DDBJ databases">
        <authorList>
            <person name="Varghese N."/>
            <person name="Submissions S."/>
        </authorList>
    </citation>
    <scope>NUCLEOTIDE SEQUENCE [LARGE SCALE GENOMIC DNA]</scope>
    <source>
        <strain evidence="2">S6-262</strain>
    </source>
</reference>